<gene>
    <name evidence="1" type="ordered locus">Desru_3440</name>
</gene>
<keyword evidence="2" id="KW-1185">Reference proteome</keyword>
<sequence>MQAILAAIGCQQVYEIKSIIEQQGRAVFGTMDGEKLQPLFDLVPKGKGIPLYFYETG</sequence>
<dbReference type="KEGG" id="dru:Desru_3440"/>
<dbReference type="STRING" id="696281.Desru_3440"/>
<dbReference type="AlphaFoldDB" id="F6DLK1"/>
<evidence type="ECO:0000313" key="1">
    <source>
        <dbReference type="EMBL" id="AEG61643.1"/>
    </source>
</evidence>
<dbReference type="EMBL" id="CP002780">
    <property type="protein sequence ID" value="AEG61643.1"/>
    <property type="molecule type" value="Genomic_DNA"/>
</dbReference>
<dbReference type="Proteomes" id="UP000009234">
    <property type="component" value="Chromosome"/>
</dbReference>
<dbReference type="HOGENOM" id="CLU_2989308_0_0_9"/>
<proteinExistence type="predicted"/>
<name>F6DLK1_DESRL</name>
<organism evidence="1 2">
    <name type="scientific">Desulforamulus ruminis (strain ATCC 23193 / DSM 2154 / NCIMB 8452 / DL)</name>
    <name type="common">Desulfotomaculum ruminis</name>
    <dbReference type="NCBI Taxonomy" id="696281"/>
    <lineage>
        <taxon>Bacteria</taxon>
        <taxon>Bacillati</taxon>
        <taxon>Bacillota</taxon>
        <taxon>Clostridia</taxon>
        <taxon>Eubacteriales</taxon>
        <taxon>Peptococcaceae</taxon>
        <taxon>Desulforamulus</taxon>
    </lineage>
</organism>
<protein>
    <submittedName>
        <fullName evidence="1">Uncharacterized protein</fullName>
    </submittedName>
</protein>
<reference evidence="2" key="1">
    <citation type="submission" date="2011-05" db="EMBL/GenBank/DDBJ databases">
        <title>Complete sequence of Desulfotomaculum ruminis DSM 2154.</title>
        <authorList>
            <person name="Lucas S."/>
            <person name="Copeland A."/>
            <person name="Lapidus A."/>
            <person name="Cheng J.-F."/>
            <person name="Goodwin L."/>
            <person name="Pitluck S."/>
            <person name="Lu M."/>
            <person name="Detter J.C."/>
            <person name="Han C."/>
            <person name="Tapia R."/>
            <person name="Land M."/>
            <person name="Hauser L."/>
            <person name="Kyrpides N."/>
            <person name="Ivanova N."/>
            <person name="Mikhailova N."/>
            <person name="Pagani I."/>
            <person name="Stams A.J.M."/>
            <person name="Plugge C.M."/>
            <person name="Muyzer G."/>
            <person name="Kuever J."/>
            <person name="Parshina S.N."/>
            <person name="Ivanova A.E."/>
            <person name="Nazina T.N."/>
            <person name="Brambilla E."/>
            <person name="Spring S."/>
            <person name="Klenk H.-P."/>
            <person name="Woyke T."/>
        </authorList>
    </citation>
    <scope>NUCLEOTIDE SEQUENCE [LARGE SCALE GENOMIC DNA]</scope>
    <source>
        <strain evidence="2">ATCC 23193 / DSM 2154 / NCIB 8452 / DL</strain>
    </source>
</reference>
<evidence type="ECO:0000313" key="2">
    <source>
        <dbReference type="Proteomes" id="UP000009234"/>
    </source>
</evidence>
<dbReference type="RefSeq" id="WP_013843389.1">
    <property type="nucleotide sequence ID" value="NC_015589.1"/>
</dbReference>
<reference evidence="1 2" key="2">
    <citation type="journal article" date="2012" name="Stand. Genomic Sci.">
        <title>Complete genome sequence of the sulfate-reducing firmicute Desulfotomaculum ruminis type strain (DL(T)).</title>
        <authorList>
            <person name="Spring S."/>
            <person name="Visser M."/>
            <person name="Lu M."/>
            <person name="Copeland A."/>
            <person name="Lapidus A."/>
            <person name="Lucas S."/>
            <person name="Cheng J.F."/>
            <person name="Han C."/>
            <person name="Tapia R."/>
            <person name="Goodwin L.A."/>
            <person name="Pitluck S."/>
            <person name="Ivanova N."/>
            <person name="Land M."/>
            <person name="Hauser L."/>
            <person name="Larimer F."/>
            <person name="Rohde M."/>
            <person name="Goker M."/>
            <person name="Detter J.C."/>
            <person name="Kyrpides N.C."/>
            <person name="Woyke T."/>
            <person name="Schaap P.J."/>
            <person name="Plugge C.M."/>
            <person name="Muyzer G."/>
            <person name="Kuever J."/>
            <person name="Pereira I.A."/>
            <person name="Parshina S.N."/>
            <person name="Bernier-Latmani R."/>
            <person name="Stams A.J."/>
            <person name="Klenk H.P."/>
        </authorList>
    </citation>
    <scope>NUCLEOTIDE SEQUENCE [LARGE SCALE GENOMIC DNA]</scope>
    <source>
        <strain evidence="2">ATCC 23193 / DSM 2154 / NCIB 8452 / DL</strain>
    </source>
</reference>
<accession>F6DLK1</accession>